<protein>
    <recommendedName>
        <fullName evidence="11">TonB-dependent receptor-like beta-barrel domain-containing protein</fullName>
    </recommendedName>
</protein>
<dbReference type="InterPro" id="IPR008969">
    <property type="entry name" value="CarboxyPept-like_regulatory"/>
</dbReference>
<sequence length="750" mass="84321">MTHLQCHIKRAVSFIICGIVVIAAVIPMQAQQRGQTVIKGIVLNEKGKPLHLAHVMVEGTSNGDVSNREGRFQIEMPSSGSVVIVVSMVGYAPAKEEVNVEAAKTVEINFQLQRKQAKLDETTVTADAFTTGDTEGVTLSPTEVVTTPGAAADIFRSLQTFPGVSNMDEGSGLFVRGGDVSEVSFVLDQAPVIHPYKYERPTGGVFGTIPPFLVSGTYFSTGGFSAKYGNAMSAVLAMESKGMPDANQFDANIGMAALSAGGAVPIVPDKLGVRFSGNRSLSQFMFKVNGLADDFEQAPMGADGNFSIIAKPYQGTTIKFFNYVNSSRVGVPVPQPSFDATYRSKEQNRLHNLQWKQLWSNWLVKTSASVNRYQNDRQLGGLDLNEADRAYKLRSDLEFSGFENMIWYAGMEWGRFGNEFTGQLPGDEDILDPTADFYTIDEQYFTKRLGGYLESEYQLLPQWKLRLGVRMDYENHAKEWTIDPRISLQYQVANHSNIRLASGRYHQYAEPFQYNSATGNRNLGVQQAWHYIAGYEFKKSLFHVRMEGYYKSYDDLIIEDEQQNLSNTGYGEAYGADFFFKYSDFMRTPFNGWISYSFLRSKRLHPRQKSGSIDYEYAPSAFDITHNLNVVAKARLVDMLTGGFTYRYSTGRPFTPVISAEPASGGYYLPVEGSVHSQRLPHFHRLDLNLSYYWVPKQNWSVIFYTSVSNVLDRKNVTDYTYNNDYSQRRPIYSDYSRFVYAGVTINLEL</sequence>
<dbReference type="Pfam" id="PF00593">
    <property type="entry name" value="TonB_dep_Rec_b-barrel"/>
    <property type="match status" value="1"/>
</dbReference>
<keyword evidence="9" id="KW-0998">Cell outer membrane</keyword>
<dbReference type="SUPFAM" id="SSF49464">
    <property type="entry name" value="Carboxypeptidase regulatory domain-like"/>
    <property type="match status" value="1"/>
</dbReference>
<evidence type="ECO:0000256" key="2">
    <source>
        <dbReference type="ARBA" id="ARBA00022448"/>
    </source>
</evidence>
<keyword evidence="3" id="KW-1134">Transmembrane beta strand</keyword>
<keyword evidence="7 10" id="KW-0472">Membrane</keyword>
<keyword evidence="5" id="KW-0732">Signal</keyword>
<evidence type="ECO:0000256" key="6">
    <source>
        <dbReference type="ARBA" id="ARBA00023077"/>
    </source>
</evidence>
<evidence type="ECO:0000313" key="13">
    <source>
        <dbReference type="Proteomes" id="UP000218831"/>
    </source>
</evidence>
<dbReference type="GO" id="GO:0015344">
    <property type="term" value="F:siderophore uptake transmembrane transporter activity"/>
    <property type="evidence" value="ECO:0007669"/>
    <property type="project" value="TreeGrafter"/>
</dbReference>
<accession>A0A2A2G9L5</accession>
<keyword evidence="10" id="KW-1133">Transmembrane helix</keyword>
<organism evidence="12 13">
    <name type="scientific">Fodinibius salipaludis</name>
    <dbReference type="NCBI Taxonomy" id="2032627"/>
    <lineage>
        <taxon>Bacteria</taxon>
        <taxon>Pseudomonadati</taxon>
        <taxon>Balneolota</taxon>
        <taxon>Balneolia</taxon>
        <taxon>Balneolales</taxon>
        <taxon>Balneolaceae</taxon>
        <taxon>Fodinibius</taxon>
    </lineage>
</organism>
<keyword evidence="2" id="KW-0813">Transport</keyword>
<reference evidence="12 13" key="1">
    <citation type="submission" date="2017-08" db="EMBL/GenBank/DDBJ databases">
        <title>Aliifodinibius alkalisoli sp. nov., isolated from saline alkaline soil.</title>
        <authorList>
            <person name="Liu D."/>
            <person name="Zhang G."/>
        </authorList>
    </citation>
    <scope>NUCLEOTIDE SEQUENCE [LARGE SCALE GENOMIC DNA]</scope>
    <source>
        <strain evidence="12 13">WN023</strain>
    </source>
</reference>
<dbReference type="AlphaFoldDB" id="A0A2A2G9L5"/>
<evidence type="ECO:0000256" key="3">
    <source>
        <dbReference type="ARBA" id="ARBA00022452"/>
    </source>
</evidence>
<feature type="transmembrane region" description="Helical" evidence="10">
    <location>
        <begin position="12"/>
        <end position="30"/>
    </location>
</feature>
<evidence type="ECO:0000256" key="5">
    <source>
        <dbReference type="ARBA" id="ARBA00022729"/>
    </source>
</evidence>
<dbReference type="InterPro" id="IPR036942">
    <property type="entry name" value="Beta-barrel_TonB_sf"/>
</dbReference>
<dbReference type="Proteomes" id="UP000218831">
    <property type="component" value="Unassembled WGS sequence"/>
</dbReference>
<dbReference type="PANTHER" id="PTHR30069:SF29">
    <property type="entry name" value="HEMOGLOBIN AND HEMOGLOBIN-HAPTOGLOBIN-BINDING PROTEIN 1-RELATED"/>
    <property type="match status" value="1"/>
</dbReference>
<comment type="subcellular location">
    <subcellularLocation>
        <location evidence="1">Cell outer membrane</location>
        <topology evidence="1">Multi-pass membrane protein</topology>
    </subcellularLocation>
</comment>
<dbReference type="InterPro" id="IPR000531">
    <property type="entry name" value="Beta-barrel_TonB"/>
</dbReference>
<evidence type="ECO:0000256" key="7">
    <source>
        <dbReference type="ARBA" id="ARBA00023136"/>
    </source>
</evidence>
<proteinExistence type="predicted"/>
<keyword evidence="6" id="KW-0798">TonB box</keyword>
<dbReference type="Gene3D" id="2.60.40.1120">
    <property type="entry name" value="Carboxypeptidase-like, regulatory domain"/>
    <property type="match status" value="1"/>
</dbReference>
<evidence type="ECO:0000256" key="4">
    <source>
        <dbReference type="ARBA" id="ARBA00022692"/>
    </source>
</evidence>
<comment type="caution">
    <text evidence="12">The sequence shown here is derived from an EMBL/GenBank/DDBJ whole genome shotgun (WGS) entry which is preliminary data.</text>
</comment>
<dbReference type="OrthoDB" id="1075473at2"/>
<feature type="domain" description="TonB-dependent receptor-like beta-barrel" evidence="11">
    <location>
        <begin position="333"/>
        <end position="702"/>
    </location>
</feature>
<dbReference type="GO" id="GO:0044718">
    <property type="term" value="P:siderophore transmembrane transport"/>
    <property type="evidence" value="ECO:0007669"/>
    <property type="project" value="TreeGrafter"/>
</dbReference>
<dbReference type="Gene3D" id="2.40.170.20">
    <property type="entry name" value="TonB-dependent receptor, beta-barrel domain"/>
    <property type="match status" value="1"/>
</dbReference>
<evidence type="ECO:0000256" key="1">
    <source>
        <dbReference type="ARBA" id="ARBA00004571"/>
    </source>
</evidence>
<evidence type="ECO:0000256" key="10">
    <source>
        <dbReference type="SAM" id="Phobius"/>
    </source>
</evidence>
<evidence type="ECO:0000256" key="9">
    <source>
        <dbReference type="ARBA" id="ARBA00023237"/>
    </source>
</evidence>
<dbReference type="EMBL" id="NSKE01000007">
    <property type="protein sequence ID" value="PAU93694.1"/>
    <property type="molecule type" value="Genomic_DNA"/>
</dbReference>
<gene>
    <name evidence="12" type="ORF">CK503_11120</name>
</gene>
<dbReference type="GO" id="GO:0009279">
    <property type="term" value="C:cell outer membrane"/>
    <property type="evidence" value="ECO:0007669"/>
    <property type="project" value="UniProtKB-SubCell"/>
</dbReference>
<evidence type="ECO:0000259" key="11">
    <source>
        <dbReference type="Pfam" id="PF00593"/>
    </source>
</evidence>
<keyword evidence="8" id="KW-0675">Receptor</keyword>
<evidence type="ECO:0000313" key="12">
    <source>
        <dbReference type="EMBL" id="PAU93694.1"/>
    </source>
</evidence>
<name>A0A2A2G9L5_9BACT</name>
<evidence type="ECO:0000256" key="8">
    <source>
        <dbReference type="ARBA" id="ARBA00023170"/>
    </source>
</evidence>
<dbReference type="InterPro" id="IPR039426">
    <property type="entry name" value="TonB-dep_rcpt-like"/>
</dbReference>
<dbReference type="RefSeq" id="WP_095606885.1">
    <property type="nucleotide sequence ID" value="NZ_NSKE01000007.1"/>
</dbReference>
<keyword evidence="4 10" id="KW-0812">Transmembrane</keyword>
<dbReference type="PANTHER" id="PTHR30069">
    <property type="entry name" value="TONB-DEPENDENT OUTER MEMBRANE RECEPTOR"/>
    <property type="match status" value="1"/>
</dbReference>
<dbReference type="Pfam" id="PF13715">
    <property type="entry name" value="CarbopepD_reg_2"/>
    <property type="match status" value="1"/>
</dbReference>
<keyword evidence="13" id="KW-1185">Reference proteome</keyword>
<dbReference type="SUPFAM" id="SSF56935">
    <property type="entry name" value="Porins"/>
    <property type="match status" value="1"/>
</dbReference>